<dbReference type="InterPro" id="IPR010663">
    <property type="entry name" value="Znf_FPG/IleRS"/>
</dbReference>
<feature type="active site" description="Schiff-base intermediate with DNA" evidence="15">
    <location>
        <position position="2"/>
    </location>
</feature>
<comment type="catalytic activity">
    <reaction evidence="1 15">
        <text>Hydrolysis of DNA containing ring-opened 7-methylguanine residues, releasing 2,6-diamino-4-hydroxy-5-(N-methyl)formamidopyrimidine.</text>
        <dbReference type="EC" id="3.2.2.23"/>
    </reaction>
</comment>
<dbReference type="SMART" id="SM01232">
    <property type="entry name" value="H2TH"/>
    <property type="match status" value="1"/>
</dbReference>
<evidence type="ECO:0000256" key="1">
    <source>
        <dbReference type="ARBA" id="ARBA00001668"/>
    </source>
</evidence>
<keyword evidence="4 15" id="KW-0479">Metal-binding</keyword>
<evidence type="ECO:0000256" key="2">
    <source>
        <dbReference type="ARBA" id="ARBA00009409"/>
    </source>
</evidence>
<sequence length="284" mass="31638">MPELPEVETIRLGLQGKIVGLKISDVEIRLPKIFQGNPKDIVGSKVLNLRRRAKILLIDLDNNLSLVIHLKLSGQLVYHKDGKQATFGHPIPFAGTVLPAKTTHVIFTFSDNSVLYFNDVRQFGYVKIVKTSEVEKLKAIEEFGPEPLTYEFTPEKFKEIILKKKMPVKLVLMDQAQIAGVGNIYANEALFLSKIHPERKANTLDDNEIKKLYDALLEVLKMGIKYGGSSENAYVNALGEKGTMQDHFMVYGKAGKPCPKSCGGTVKRITQAGRGTFFCPSCQK</sequence>
<dbReference type="EMBL" id="MFDH01000032">
    <property type="protein sequence ID" value="OGE34813.1"/>
    <property type="molecule type" value="Genomic_DNA"/>
</dbReference>
<keyword evidence="11 15" id="KW-0456">Lyase</keyword>
<comment type="subunit">
    <text evidence="3 15">Monomer.</text>
</comment>
<name>A0A1F5K1P8_9BACT</name>
<evidence type="ECO:0000313" key="19">
    <source>
        <dbReference type="Proteomes" id="UP000176405"/>
    </source>
</evidence>
<dbReference type="Pfam" id="PF06831">
    <property type="entry name" value="H2TH"/>
    <property type="match status" value="1"/>
</dbReference>
<evidence type="ECO:0000256" key="14">
    <source>
        <dbReference type="ARBA" id="ARBA00044632"/>
    </source>
</evidence>
<keyword evidence="8 15" id="KW-0862">Zinc</keyword>
<keyword evidence="6 15" id="KW-0863">Zinc-finger</keyword>
<dbReference type="PANTHER" id="PTHR22993:SF9">
    <property type="entry name" value="FORMAMIDOPYRIMIDINE-DNA GLYCOSYLASE"/>
    <property type="match status" value="1"/>
</dbReference>
<dbReference type="InterPro" id="IPR015887">
    <property type="entry name" value="DNA_glyclase_Znf_dom_DNA_BS"/>
</dbReference>
<evidence type="ECO:0000256" key="9">
    <source>
        <dbReference type="ARBA" id="ARBA00023125"/>
    </source>
</evidence>
<dbReference type="PANTHER" id="PTHR22993">
    <property type="entry name" value="FORMAMIDOPYRIMIDINE-DNA GLYCOSYLASE"/>
    <property type="match status" value="1"/>
</dbReference>
<dbReference type="STRING" id="1797780.A3E45_02455"/>
<comment type="cofactor">
    <cofactor evidence="15">
        <name>Zn(2+)</name>
        <dbReference type="ChEBI" id="CHEBI:29105"/>
    </cofactor>
    <text evidence="15">Binds 1 zinc ion per subunit.</text>
</comment>
<keyword evidence="7 15" id="KW-0378">Hydrolase</keyword>
<organism evidence="18 19">
    <name type="scientific">Candidatus Daviesbacteria bacterium RIFCSPHIGHO2_12_FULL_43_11</name>
    <dbReference type="NCBI Taxonomy" id="1797780"/>
    <lineage>
        <taxon>Bacteria</taxon>
        <taxon>Candidatus Daviesiibacteriota</taxon>
    </lineage>
</organism>
<dbReference type="GO" id="GO:0008270">
    <property type="term" value="F:zinc ion binding"/>
    <property type="evidence" value="ECO:0007669"/>
    <property type="project" value="UniProtKB-UniRule"/>
</dbReference>
<dbReference type="SUPFAM" id="SSF57716">
    <property type="entry name" value="Glucocorticoid receptor-like (DNA-binding domain)"/>
    <property type="match status" value="1"/>
</dbReference>
<dbReference type="SUPFAM" id="SSF81624">
    <property type="entry name" value="N-terminal domain of MutM-like DNA repair proteins"/>
    <property type="match status" value="1"/>
</dbReference>
<dbReference type="NCBIfam" id="TIGR00577">
    <property type="entry name" value="fpg"/>
    <property type="match status" value="1"/>
</dbReference>
<comment type="function">
    <text evidence="15">Involved in base excision repair of DNA damaged by oxidation or by mutagenic agents. Acts as DNA glycosylase that recognizes and removes damaged bases. Has a preference for oxidized purines, such as 7,8-dihydro-8-oxoguanine (8-oxoG). Has AP (apurinic/apyrimidinic) lyase activity and introduces nicks in the DNA strand. Cleaves the DNA backbone by beta-delta elimination to generate a single-strand break at the site of the removed base with both 3'- and 5'-phosphates.</text>
</comment>
<accession>A0A1F5K1P8</accession>
<dbReference type="NCBIfam" id="NF002211">
    <property type="entry name" value="PRK01103.1"/>
    <property type="match status" value="1"/>
</dbReference>
<dbReference type="InterPro" id="IPR012319">
    <property type="entry name" value="FPG_cat"/>
</dbReference>
<evidence type="ECO:0000256" key="10">
    <source>
        <dbReference type="ARBA" id="ARBA00023204"/>
    </source>
</evidence>
<comment type="caution">
    <text evidence="18">The sequence shown here is derived from an EMBL/GenBank/DDBJ whole genome shotgun (WGS) entry which is preliminary data.</text>
</comment>
<proteinExistence type="inferred from homology"/>
<evidence type="ECO:0000256" key="4">
    <source>
        <dbReference type="ARBA" id="ARBA00022723"/>
    </source>
</evidence>
<feature type="active site" description="Proton donor; for beta-elimination activity" evidence="15">
    <location>
        <position position="54"/>
    </location>
</feature>
<gene>
    <name evidence="15" type="primary">mutM</name>
    <name evidence="15" type="synonym">fpg</name>
    <name evidence="18" type="ORF">A3E45_02455</name>
</gene>
<dbReference type="GO" id="GO:0140078">
    <property type="term" value="F:class I DNA-(apurinic or apyrimidinic site) endonuclease activity"/>
    <property type="evidence" value="ECO:0007669"/>
    <property type="project" value="UniProtKB-EC"/>
</dbReference>
<dbReference type="GO" id="GO:0006284">
    <property type="term" value="P:base-excision repair"/>
    <property type="evidence" value="ECO:0007669"/>
    <property type="project" value="InterPro"/>
</dbReference>
<feature type="active site" description="Proton donor" evidence="15">
    <location>
        <position position="3"/>
    </location>
</feature>
<feature type="domain" description="FPG-type" evidence="16">
    <location>
        <begin position="249"/>
        <end position="284"/>
    </location>
</feature>
<dbReference type="InterPro" id="IPR035937">
    <property type="entry name" value="FPG_N"/>
</dbReference>
<evidence type="ECO:0000256" key="8">
    <source>
        <dbReference type="ARBA" id="ARBA00022833"/>
    </source>
</evidence>
<dbReference type="EC" id="3.2.2.23" evidence="15"/>
<dbReference type="SUPFAM" id="SSF46946">
    <property type="entry name" value="S13-like H2TH domain"/>
    <property type="match status" value="1"/>
</dbReference>
<protein>
    <recommendedName>
        <fullName evidence="15">Formamidopyrimidine-DNA glycosylase</fullName>
        <shortName evidence="15">Fapy-DNA glycosylase</shortName>
        <ecNumber evidence="15">3.2.2.23</ecNumber>
    </recommendedName>
    <alternativeName>
        <fullName evidence="15">DNA-(apurinic or apyrimidinic site) lyase MutM</fullName>
        <shortName evidence="15">AP lyase MutM</shortName>
        <ecNumber evidence="15">4.2.99.18</ecNumber>
    </alternativeName>
</protein>
<evidence type="ECO:0000256" key="11">
    <source>
        <dbReference type="ARBA" id="ARBA00023239"/>
    </source>
</evidence>
<dbReference type="EC" id="4.2.99.18" evidence="15"/>
<evidence type="ECO:0000256" key="13">
    <source>
        <dbReference type="ARBA" id="ARBA00023295"/>
    </source>
</evidence>
<comment type="similarity">
    <text evidence="2 15">Belongs to the FPG family.</text>
</comment>
<dbReference type="FunFam" id="1.10.8.50:FF:000003">
    <property type="entry name" value="Formamidopyrimidine-DNA glycosylase"/>
    <property type="match status" value="1"/>
</dbReference>
<dbReference type="PROSITE" id="PS01242">
    <property type="entry name" value="ZF_FPG_1"/>
    <property type="match status" value="1"/>
</dbReference>
<comment type="caution">
    <text evidence="15">Lacks conserved residue(s) required for the propagation of feature annotation.</text>
</comment>
<keyword evidence="5 15" id="KW-0227">DNA damage</keyword>
<dbReference type="Pfam" id="PF06827">
    <property type="entry name" value="zf-FPG_IleRS"/>
    <property type="match status" value="1"/>
</dbReference>
<keyword evidence="12 15" id="KW-0511">Multifunctional enzyme</keyword>
<dbReference type="InterPro" id="IPR015886">
    <property type="entry name" value="H2TH_FPG"/>
</dbReference>
<feature type="active site" description="Proton donor; for delta-elimination activity" evidence="15">
    <location>
        <position position="274"/>
    </location>
</feature>
<dbReference type="PROSITE" id="PS51066">
    <property type="entry name" value="ZF_FPG_2"/>
    <property type="match status" value="1"/>
</dbReference>
<evidence type="ECO:0000259" key="16">
    <source>
        <dbReference type="PROSITE" id="PS51066"/>
    </source>
</evidence>
<dbReference type="SMART" id="SM00898">
    <property type="entry name" value="Fapy_DNA_glyco"/>
    <property type="match status" value="1"/>
</dbReference>
<dbReference type="InterPro" id="IPR000214">
    <property type="entry name" value="Znf_DNA_glyclase/AP_lyase"/>
</dbReference>
<evidence type="ECO:0000259" key="17">
    <source>
        <dbReference type="PROSITE" id="PS51068"/>
    </source>
</evidence>
<dbReference type="Proteomes" id="UP000176405">
    <property type="component" value="Unassembled WGS sequence"/>
</dbReference>
<evidence type="ECO:0000256" key="6">
    <source>
        <dbReference type="ARBA" id="ARBA00022771"/>
    </source>
</evidence>
<keyword evidence="9 15" id="KW-0238">DNA-binding</keyword>
<dbReference type="InterPro" id="IPR020629">
    <property type="entry name" value="FPG_Glyclase"/>
</dbReference>
<evidence type="ECO:0000313" key="18">
    <source>
        <dbReference type="EMBL" id="OGE34813.1"/>
    </source>
</evidence>
<feature type="domain" description="Formamidopyrimidine-DNA glycosylase catalytic" evidence="17">
    <location>
        <begin position="2"/>
        <end position="124"/>
    </location>
</feature>
<dbReference type="HAMAP" id="MF_00103">
    <property type="entry name" value="Fapy_DNA_glycosyl"/>
    <property type="match status" value="1"/>
</dbReference>
<dbReference type="GO" id="GO:0034039">
    <property type="term" value="F:8-oxo-7,8-dihydroguanine DNA N-glycosylase activity"/>
    <property type="evidence" value="ECO:0007669"/>
    <property type="project" value="TreeGrafter"/>
</dbReference>
<dbReference type="Gene3D" id="1.10.8.50">
    <property type="match status" value="1"/>
</dbReference>
<dbReference type="CDD" id="cd08966">
    <property type="entry name" value="EcFpg-like_N"/>
    <property type="match status" value="1"/>
</dbReference>
<feature type="binding site" evidence="15">
    <location>
        <position position="164"/>
    </location>
    <ligand>
        <name>DNA</name>
        <dbReference type="ChEBI" id="CHEBI:16991"/>
    </ligand>
</feature>
<dbReference type="InterPro" id="IPR010979">
    <property type="entry name" value="Ribosomal_uS13-like_H2TH"/>
</dbReference>
<evidence type="ECO:0000256" key="3">
    <source>
        <dbReference type="ARBA" id="ARBA00011245"/>
    </source>
</evidence>
<keyword evidence="10 15" id="KW-0234">DNA repair</keyword>
<dbReference type="Gene3D" id="3.20.190.10">
    <property type="entry name" value="MutM-like, N-terminal"/>
    <property type="match status" value="1"/>
</dbReference>
<dbReference type="AlphaFoldDB" id="A0A1F5K1P8"/>
<dbReference type="PROSITE" id="PS51068">
    <property type="entry name" value="FPG_CAT"/>
    <property type="match status" value="1"/>
</dbReference>
<dbReference type="Pfam" id="PF01149">
    <property type="entry name" value="Fapy_DNA_glyco"/>
    <property type="match status" value="1"/>
</dbReference>
<feature type="binding site" evidence="15">
    <location>
        <position position="121"/>
    </location>
    <ligand>
        <name>DNA</name>
        <dbReference type="ChEBI" id="CHEBI:16991"/>
    </ligand>
</feature>
<evidence type="ECO:0000256" key="15">
    <source>
        <dbReference type="HAMAP-Rule" id="MF_00103"/>
    </source>
</evidence>
<comment type="catalytic activity">
    <reaction evidence="14 15">
        <text>2'-deoxyribonucleotide-(2'-deoxyribose 5'-phosphate)-2'-deoxyribonucleotide-DNA = a 3'-end 2'-deoxyribonucleotide-(2,3-dehydro-2,3-deoxyribose 5'-phosphate)-DNA + a 5'-end 5'-phospho-2'-deoxyribonucleoside-DNA + H(+)</text>
        <dbReference type="Rhea" id="RHEA:66592"/>
        <dbReference type="Rhea" id="RHEA-COMP:13180"/>
        <dbReference type="Rhea" id="RHEA-COMP:16897"/>
        <dbReference type="Rhea" id="RHEA-COMP:17067"/>
        <dbReference type="ChEBI" id="CHEBI:15378"/>
        <dbReference type="ChEBI" id="CHEBI:136412"/>
        <dbReference type="ChEBI" id="CHEBI:157695"/>
        <dbReference type="ChEBI" id="CHEBI:167181"/>
        <dbReference type="EC" id="4.2.99.18"/>
    </reaction>
</comment>
<dbReference type="GO" id="GO:0003684">
    <property type="term" value="F:damaged DNA binding"/>
    <property type="evidence" value="ECO:0007669"/>
    <property type="project" value="InterPro"/>
</dbReference>
<evidence type="ECO:0000256" key="5">
    <source>
        <dbReference type="ARBA" id="ARBA00022763"/>
    </source>
</evidence>
<evidence type="ECO:0000256" key="12">
    <source>
        <dbReference type="ARBA" id="ARBA00023268"/>
    </source>
</evidence>
<reference evidence="18 19" key="1">
    <citation type="journal article" date="2016" name="Nat. Commun.">
        <title>Thousands of microbial genomes shed light on interconnected biogeochemical processes in an aquifer system.</title>
        <authorList>
            <person name="Anantharaman K."/>
            <person name="Brown C.T."/>
            <person name="Hug L.A."/>
            <person name="Sharon I."/>
            <person name="Castelle C.J."/>
            <person name="Probst A.J."/>
            <person name="Thomas B.C."/>
            <person name="Singh A."/>
            <person name="Wilkins M.J."/>
            <person name="Karaoz U."/>
            <person name="Brodie E.L."/>
            <person name="Williams K.H."/>
            <person name="Hubbard S.S."/>
            <person name="Banfield J.F."/>
        </authorList>
    </citation>
    <scope>NUCLEOTIDE SEQUENCE [LARGE SCALE GENOMIC DNA]</scope>
</reference>
<keyword evidence="13 15" id="KW-0326">Glycosidase</keyword>
<evidence type="ECO:0000256" key="7">
    <source>
        <dbReference type="ARBA" id="ARBA00022801"/>
    </source>
</evidence>